<proteinExistence type="predicted"/>
<dbReference type="SUPFAM" id="SSF55729">
    <property type="entry name" value="Acyl-CoA N-acyltransferases (Nat)"/>
    <property type="match status" value="1"/>
</dbReference>
<dbReference type="RefSeq" id="WP_268075503.1">
    <property type="nucleotide sequence ID" value="NZ_CP109965.1"/>
</dbReference>
<dbReference type="PANTHER" id="PTHR43415:SF3">
    <property type="entry name" value="GNAT-FAMILY ACETYLTRANSFERASE"/>
    <property type="match status" value="1"/>
</dbReference>
<evidence type="ECO:0000259" key="1">
    <source>
        <dbReference type="Pfam" id="PF13302"/>
    </source>
</evidence>
<keyword evidence="2" id="KW-0012">Acyltransferase</keyword>
<evidence type="ECO:0000313" key="2">
    <source>
        <dbReference type="EMBL" id="WAJ71039.1"/>
    </source>
</evidence>
<dbReference type="EMBL" id="CP109965">
    <property type="protein sequence ID" value="WAJ71039.1"/>
    <property type="molecule type" value="Genomic_DNA"/>
</dbReference>
<organism evidence="2 3">
    <name type="scientific">Catenovulum adriaticum</name>
    <dbReference type="NCBI Taxonomy" id="2984846"/>
    <lineage>
        <taxon>Bacteria</taxon>
        <taxon>Pseudomonadati</taxon>
        <taxon>Pseudomonadota</taxon>
        <taxon>Gammaproteobacteria</taxon>
        <taxon>Alteromonadales</taxon>
        <taxon>Alteromonadaceae</taxon>
        <taxon>Catenovulum</taxon>
    </lineage>
</organism>
<accession>A0ABY7ANB1</accession>
<feature type="domain" description="N-acetyltransferase" evidence="1">
    <location>
        <begin position="23"/>
        <end position="151"/>
    </location>
</feature>
<reference evidence="2" key="1">
    <citation type="submission" date="2022-10" db="EMBL/GenBank/DDBJ databases">
        <title>Catenovulum adriacola sp. nov. isolated in the Harbour of Susak.</title>
        <authorList>
            <person name="Schoch T."/>
            <person name="Reich S.J."/>
            <person name="Stoeferle S."/>
            <person name="Flaiz M."/>
            <person name="Kazda M."/>
            <person name="Riedel C.U."/>
            <person name="Duerre P."/>
        </authorList>
    </citation>
    <scope>NUCLEOTIDE SEQUENCE</scope>
    <source>
        <strain evidence="2">TS8</strain>
    </source>
</reference>
<dbReference type="InterPro" id="IPR016181">
    <property type="entry name" value="Acyl_CoA_acyltransferase"/>
</dbReference>
<keyword evidence="2" id="KW-0808">Transferase</keyword>
<dbReference type="Pfam" id="PF13302">
    <property type="entry name" value="Acetyltransf_3"/>
    <property type="match status" value="1"/>
</dbReference>
<keyword evidence="3" id="KW-1185">Reference proteome</keyword>
<name>A0ABY7ANB1_9ALTE</name>
<protein>
    <submittedName>
        <fullName evidence="2">GNAT family N-acetyltransferase</fullName>
        <ecNumber evidence="2">2.3.1.-</ecNumber>
    </submittedName>
</protein>
<sequence length="184" mass="21517">MNNNTLKFIEAYSVRLEQIDQQTMHLLREWRNQADIRKQMVNQNLITPAQHLAWFKQIEQAHNQQHFIIYYKQQAIGAINIATEEASLQQAQIAQVGLYITEPKYKNNMLAFAPSLAINDYAFQILNINQLKSKVRQSNQPAIKYNQQLGYQFNPLNDEFTEITLTADNYEQASKQLKNWLSRG</sequence>
<evidence type="ECO:0000313" key="3">
    <source>
        <dbReference type="Proteomes" id="UP001163726"/>
    </source>
</evidence>
<dbReference type="EC" id="2.3.1.-" evidence="2"/>
<gene>
    <name evidence="2" type="ORF">OLW01_04340</name>
</gene>
<dbReference type="GO" id="GO:0016746">
    <property type="term" value="F:acyltransferase activity"/>
    <property type="evidence" value="ECO:0007669"/>
    <property type="project" value="UniProtKB-KW"/>
</dbReference>
<dbReference type="InterPro" id="IPR000182">
    <property type="entry name" value="GNAT_dom"/>
</dbReference>
<dbReference type="Gene3D" id="3.40.630.30">
    <property type="match status" value="1"/>
</dbReference>
<dbReference type="Proteomes" id="UP001163726">
    <property type="component" value="Chromosome"/>
</dbReference>
<dbReference type="PANTHER" id="PTHR43415">
    <property type="entry name" value="SPERMIDINE N(1)-ACETYLTRANSFERASE"/>
    <property type="match status" value="1"/>
</dbReference>